<evidence type="ECO:0000313" key="2">
    <source>
        <dbReference type="Proteomes" id="UP001066276"/>
    </source>
</evidence>
<name>A0AAV7WC18_PLEWA</name>
<keyword evidence="2" id="KW-1185">Reference proteome</keyword>
<sequence>MGSAQLTQLFFSTSAASSSERSALYGLPAPRGRRAASLQRAERFSRPYSPTWQTRCLAPASGAFFRASRPHVSDALLRSREQSVFFFKRSLPHVAVNTKAGPGPGFFIFEFPRLGNHKHVTVFSWAGPYCGLTFLGFPDRETTPHPSQSGARQPGLPP</sequence>
<comment type="caution">
    <text evidence="1">The sequence shown here is derived from an EMBL/GenBank/DDBJ whole genome shotgun (WGS) entry which is preliminary data.</text>
</comment>
<gene>
    <name evidence="1" type="ORF">NDU88_005632</name>
</gene>
<proteinExistence type="predicted"/>
<protein>
    <submittedName>
        <fullName evidence="1">Uncharacterized protein</fullName>
    </submittedName>
</protein>
<dbReference type="Proteomes" id="UP001066276">
    <property type="component" value="Chromosome 1_2"/>
</dbReference>
<reference evidence="1" key="1">
    <citation type="journal article" date="2022" name="bioRxiv">
        <title>Sequencing and chromosome-scale assembly of the giantPleurodeles waltlgenome.</title>
        <authorList>
            <person name="Brown T."/>
            <person name="Elewa A."/>
            <person name="Iarovenko S."/>
            <person name="Subramanian E."/>
            <person name="Araus A.J."/>
            <person name="Petzold A."/>
            <person name="Susuki M."/>
            <person name="Suzuki K.-i.T."/>
            <person name="Hayashi T."/>
            <person name="Toyoda A."/>
            <person name="Oliveira C."/>
            <person name="Osipova E."/>
            <person name="Leigh N.D."/>
            <person name="Simon A."/>
            <person name="Yun M.H."/>
        </authorList>
    </citation>
    <scope>NUCLEOTIDE SEQUENCE</scope>
    <source>
        <strain evidence="1">20211129_DDA</strain>
        <tissue evidence="1">Liver</tissue>
    </source>
</reference>
<dbReference type="EMBL" id="JANPWB010000002">
    <property type="protein sequence ID" value="KAJ1210266.1"/>
    <property type="molecule type" value="Genomic_DNA"/>
</dbReference>
<dbReference type="AlphaFoldDB" id="A0AAV7WC18"/>
<evidence type="ECO:0000313" key="1">
    <source>
        <dbReference type="EMBL" id="KAJ1210266.1"/>
    </source>
</evidence>
<accession>A0AAV7WC18</accession>
<organism evidence="1 2">
    <name type="scientific">Pleurodeles waltl</name>
    <name type="common">Iberian ribbed newt</name>
    <dbReference type="NCBI Taxonomy" id="8319"/>
    <lineage>
        <taxon>Eukaryota</taxon>
        <taxon>Metazoa</taxon>
        <taxon>Chordata</taxon>
        <taxon>Craniata</taxon>
        <taxon>Vertebrata</taxon>
        <taxon>Euteleostomi</taxon>
        <taxon>Amphibia</taxon>
        <taxon>Batrachia</taxon>
        <taxon>Caudata</taxon>
        <taxon>Salamandroidea</taxon>
        <taxon>Salamandridae</taxon>
        <taxon>Pleurodelinae</taxon>
        <taxon>Pleurodeles</taxon>
    </lineage>
</organism>